<dbReference type="InterPro" id="IPR023997">
    <property type="entry name" value="TonB-dep_OMP_SusC/RagA_CS"/>
</dbReference>
<sequence>MKISMYKKTTAVLGLCLSMSIGAFGQSQIIHLQQNKATVSKLVKAIEKQTKMSVDFSQKTLDLHRTIKISSKSLTLSALLEEMLRGQSLTYKIIDRHIAIVERQTIHNLSNNTLQQTVYQVKGVVVDQTGEPIIGATVVESGTGNKAITDIDGHFSLNTSSLRVMLNVSYIGYETSQVKAQSGQPLTVRMHENAQALSEVVVVGFGTQRKSNITDAITTVDTKMLADRPVTNLSQSLQGTVPGLNMSVGGFGGQLGQSMGISIRGTGTISTGSKAATLVLIDGIEGNMDDVNPSDIESISVLKDAAASSIYGSRAAFGVVLITTKSGRADRTNVSYTSNVRYYGPGNLPDPMDAWEFANYFNEGSVNGGGSPIFNDDTLDRIQKYMRGEIKTSTIPNSNGNWQFHEKANDNVNWWDKQFKWSWAQEHNLNINGGNSKNRYYLSANYLGQDGNLRYGKDKFKRLTTNFKYNAAPYEWLEVQVNARYIYKQLDNPLYTVLNGLLYHDISRMWPMMPFKDPNGYYMRNGKLNQLTNGSRSESSTNDAYFQGQLVFHPLKNWNITANIGLRTVHQFDKQNLNKVYEHNVNGDPLPLGYGSSYATGQTGAMQYWLRSSMVTANLYTDYSFDFNSHKFKLMAGLNTEKFNNRDVDLQRMDLITELVPEIGAATGVDKIRDASAYSWATAGFFGRLNYDYENRYFFTSNIRYDGSSRFLSKDRWGLFGSVSVGWNIAGEKFFKVDDRIISLLKPRISWGTLGNQNTNSYYPFYLLQQITVNGGSWLMNGKKPTVALAPSTVSTSLTWETVRSVNVGFDVSMLRNRLNVNFDYYNRKTSNMVGPAGEIASAFGTKLPNSNNTDLHTRGWEIAMTWQDYIGKVRYNIGLNLSDARTFIDRYPNASKSLTTYYEGQELGEIWGYVTHGIAKSQSEMDAWIKDNKPSWGSGWTEGDIMYEDLDGDHIVNQGANTLANSGDRRIIGNSTPRYRFGVNMGLSWKGFDFSMFWQGVAKRDLWLSGNMFWGLNGGEWQSTGLKEQLDYYRPANTTSVFGPNTDAYFPRVYMNSDKNQYVQTRYLRNGAYARLKNIQLGYSLSKQLVDKAHLQKVYLYVSAENLFTIKSLPKAFDPETAYSNYTDSNTGKTYPLQKTISFGLNVSF</sequence>
<dbReference type="AlphaFoldDB" id="A0A2N6Q6Q2"/>
<comment type="caution">
    <text evidence="13">The sequence shown here is derived from an EMBL/GenBank/DDBJ whole genome shotgun (WGS) entry which is preliminary data.</text>
</comment>
<dbReference type="NCBIfam" id="TIGR04057">
    <property type="entry name" value="SusC_RagA_signa"/>
    <property type="match status" value="1"/>
</dbReference>
<evidence type="ECO:0000259" key="11">
    <source>
        <dbReference type="Pfam" id="PF00593"/>
    </source>
</evidence>
<evidence type="ECO:0000256" key="2">
    <source>
        <dbReference type="ARBA" id="ARBA00022448"/>
    </source>
</evidence>
<dbReference type="InterPro" id="IPR037066">
    <property type="entry name" value="Plug_dom_sf"/>
</dbReference>
<keyword evidence="5 9" id="KW-0798">TonB box</keyword>
<evidence type="ECO:0000313" key="13">
    <source>
        <dbReference type="EMBL" id="PMC10680.1"/>
    </source>
</evidence>
<dbReference type="InterPro" id="IPR039426">
    <property type="entry name" value="TonB-dep_rcpt-like"/>
</dbReference>
<feature type="domain" description="TonB-dependent receptor-like beta-barrel" evidence="11">
    <location>
        <begin position="537"/>
        <end position="1103"/>
    </location>
</feature>
<dbReference type="EMBL" id="PNGI01000006">
    <property type="protein sequence ID" value="PMC10680.1"/>
    <property type="molecule type" value="Genomic_DNA"/>
</dbReference>
<dbReference type="Pfam" id="PF00593">
    <property type="entry name" value="TonB_dep_Rec_b-barrel"/>
    <property type="match status" value="1"/>
</dbReference>
<feature type="chain" id="PRO_5014872743" evidence="10">
    <location>
        <begin position="26"/>
        <end position="1150"/>
    </location>
</feature>
<gene>
    <name evidence="13" type="ORF">CJ232_04045</name>
</gene>
<evidence type="ECO:0000256" key="10">
    <source>
        <dbReference type="SAM" id="SignalP"/>
    </source>
</evidence>
<evidence type="ECO:0000313" key="14">
    <source>
        <dbReference type="Proteomes" id="UP000235661"/>
    </source>
</evidence>
<dbReference type="SUPFAM" id="SSF49464">
    <property type="entry name" value="Carboxypeptidase regulatory domain-like"/>
    <property type="match status" value="1"/>
</dbReference>
<dbReference type="RefSeq" id="WP_102188061.1">
    <property type="nucleotide sequence ID" value="NZ_CAUPGG010000032.1"/>
</dbReference>
<dbReference type="InterPro" id="IPR036942">
    <property type="entry name" value="Beta-barrel_TonB_sf"/>
</dbReference>
<dbReference type="Pfam" id="PF13715">
    <property type="entry name" value="CarbopepD_reg_2"/>
    <property type="match status" value="1"/>
</dbReference>
<comment type="subcellular location">
    <subcellularLocation>
        <location evidence="1 8">Cell outer membrane</location>
        <topology evidence="1 8">Multi-pass membrane protein</topology>
    </subcellularLocation>
</comment>
<evidence type="ECO:0000256" key="8">
    <source>
        <dbReference type="PROSITE-ProRule" id="PRU01360"/>
    </source>
</evidence>
<keyword evidence="3 8" id="KW-1134">Transmembrane beta strand</keyword>
<evidence type="ECO:0000256" key="3">
    <source>
        <dbReference type="ARBA" id="ARBA00022452"/>
    </source>
</evidence>
<feature type="domain" description="TonB-dependent receptor plug" evidence="12">
    <location>
        <begin position="210"/>
        <end position="319"/>
    </location>
</feature>
<dbReference type="InterPro" id="IPR000531">
    <property type="entry name" value="Beta-barrel_TonB"/>
</dbReference>
<dbReference type="NCBIfam" id="TIGR04056">
    <property type="entry name" value="OMP_RagA_SusC"/>
    <property type="match status" value="1"/>
</dbReference>
<dbReference type="InterPro" id="IPR023996">
    <property type="entry name" value="TonB-dep_OMP_SusC/RagA"/>
</dbReference>
<keyword evidence="7 8" id="KW-0998">Cell outer membrane</keyword>
<dbReference type="Pfam" id="PF07715">
    <property type="entry name" value="Plug"/>
    <property type="match status" value="1"/>
</dbReference>
<protein>
    <submittedName>
        <fullName evidence="13">SusC/RagA family protein</fullName>
    </submittedName>
</protein>
<reference evidence="13 14" key="1">
    <citation type="submission" date="2017-09" db="EMBL/GenBank/DDBJ databases">
        <title>Bacterial strain isolated from the female urinary microbiota.</title>
        <authorList>
            <person name="Thomas-White K."/>
            <person name="Kumar N."/>
            <person name="Forster S."/>
            <person name="Putonti C."/>
            <person name="Lawley T."/>
            <person name="Wolfe A.J."/>
        </authorList>
    </citation>
    <scope>NUCLEOTIDE SEQUENCE [LARGE SCALE GENOMIC DNA]</scope>
    <source>
        <strain evidence="13 14">UMB0818</strain>
    </source>
</reference>
<comment type="similarity">
    <text evidence="8 9">Belongs to the TonB-dependent receptor family.</text>
</comment>
<keyword evidence="10" id="KW-0732">Signal</keyword>
<evidence type="ECO:0000256" key="4">
    <source>
        <dbReference type="ARBA" id="ARBA00022692"/>
    </source>
</evidence>
<keyword evidence="4 8" id="KW-0812">Transmembrane</keyword>
<evidence type="ECO:0000256" key="1">
    <source>
        <dbReference type="ARBA" id="ARBA00004571"/>
    </source>
</evidence>
<name>A0A2N6Q6Q2_9BACT</name>
<dbReference type="Gene3D" id="2.60.40.1120">
    <property type="entry name" value="Carboxypeptidase-like, regulatory domain"/>
    <property type="match status" value="1"/>
</dbReference>
<dbReference type="SUPFAM" id="SSF56935">
    <property type="entry name" value="Porins"/>
    <property type="match status" value="1"/>
</dbReference>
<evidence type="ECO:0000256" key="6">
    <source>
        <dbReference type="ARBA" id="ARBA00023136"/>
    </source>
</evidence>
<dbReference type="GO" id="GO:0009279">
    <property type="term" value="C:cell outer membrane"/>
    <property type="evidence" value="ECO:0007669"/>
    <property type="project" value="UniProtKB-SubCell"/>
</dbReference>
<feature type="signal peptide" evidence="10">
    <location>
        <begin position="1"/>
        <end position="25"/>
    </location>
</feature>
<evidence type="ECO:0000259" key="12">
    <source>
        <dbReference type="Pfam" id="PF07715"/>
    </source>
</evidence>
<dbReference type="InterPro" id="IPR008969">
    <property type="entry name" value="CarboxyPept-like_regulatory"/>
</dbReference>
<dbReference type="InterPro" id="IPR012910">
    <property type="entry name" value="Plug_dom"/>
</dbReference>
<evidence type="ECO:0000256" key="5">
    <source>
        <dbReference type="ARBA" id="ARBA00023077"/>
    </source>
</evidence>
<organism evidence="13 14">
    <name type="scientific">Hoylesella timonensis</name>
    <dbReference type="NCBI Taxonomy" id="386414"/>
    <lineage>
        <taxon>Bacteria</taxon>
        <taxon>Pseudomonadati</taxon>
        <taxon>Bacteroidota</taxon>
        <taxon>Bacteroidia</taxon>
        <taxon>Bacteroidales</taxon>
        <taxon>Prevotellaceae</taxon>
        <taxon>Hoylesella</taxon>
    </lineage>
</organism>
<evidence type="ECO:0000256" key="7">
    <source>
        <dbReference type="ARBA" id="ARBA00023237"/>
    </source>
</evidence>
<dbReference type="Proteomes" id="UP000235661">
    <property type="component" value="Unassembled WGS sequence"/>
</dbReference>
<keyword evidence="2 8" id="KW-0813">Transport</keyword>
<dbReference type="PROSITE" id="PS52016">
    <property type="entry name" value="TONB_DEPENDENT_REC_3"/>
    <property type="match status" value="1"/>
</dbReference>
<keyword evidence="6 8" id="KW-0472">Membrane</keyword>
<proteinExistence type="inferred from homology"/>
<evidence type="ECO:0000256" key="9">
    <source>
        <dbReference type="RuleBase" id="RU003357"/>
    </source>
</evidence>
<accession>A0A2N6Q6Q2</accession>
<dbReference type="STRING" id="1122992.GCA_000455445_01283"/>
<dbReference type="Gene3D" id="2.40.170.20">
    <property type="entry name" value="TonB-dependent receptor, beta-barrel domain"/>
    <property type="match status" value="1"/>
</dbReference>
<dbReference type="Gene3D" id="2.170.130.10">
    <property type="entry name" value="TonB-dependent receptor, plug domain"/>
    <property type="match status" value="1"/>
</dbReference>